<accession>A0A510J9G2</accession>
<dbReference type="Proteomes" id="UP000321606">
    <property type="component" value="Chromosome"/>
</dbReference>
<dbReference type="RefSeq" id="WP_026737377.1">
    <property type="nucleotide sequence ID" value="NZ_AP019822.1"/>
</dbReference>
<name>A0A510J9G2_9FUSO</name>
<organism evidence="2 3">
    <name type="scientific">Pseudoleptotrichia goodfellowii</name>
    <dbReference type="NCBI Taxonomy" id="157692"/>
    <lineage>
        <taxon>Bacteria</taxon>
        <taxon>Fusobacteriati</taxon>
        <taxon>Fusobacteriota</taxon>
        <taxon>Fusobacteriia</taxon>
        <taxon>Fusobacteriales</taxon>
        <taxon>Leptotrichiaceae</taxon>
        <taxon>Pseudoleptotrichia</taxon>
    </lineage>
</organism>
<evidence type="ECO:0000313" key="3">
    <source>
        <dbReference type="Proteomes" id="UP000321606"/>
    </source>
</evidence>
<keyword evidence="1" id="KW-1133">Transmembrane helix</keyword>
<dbReference type="AlphaFoldDB" id="A0A510J9G2"/>
<reference evidence="2 3" key="1">
    <citation type="submission" date="2019-07" db="EMBL/GenBank/DDBJ databases">
        <title>Complete Genome Sequence of Leptotrichia goodfellowii Strain JCM 16774.</title>
        <authorList>
            <person name="Watanabe S."/>
            <person name="Cui L."/>
        </authorList>
    </citation>
    <scope>NUCLEOTIDE SEQUENCE [LARGE SCALE GENOMIC DNA]</scope>
    <source>
        <strain evidence="2 3">JCM16774</strain>
    </source>
</reference>
<feature type="transmembrane region" description="Helical" evidence="1">
    <location>
        <begin position="50"/>
        <end position="66"/>
    </location>
</feature>
<protein>
    <submittedName>
        <fullName evidence="2">Uncharacterized protein</fullName>
    </submittedName>
</protein>
<sequence>MKEEKSYIELEKEREKSEWKSEETEIVNSVDISDGKKEIVKYSTVTYKNMVKWIVGIVIGLVLIPFTDWGMFITVFSIVMCIPILLTILFNGIKTVELRDHTFIFSDEKKEREYKSLEYFILTTYSGDFLAYRDYKGYWLKIPMIAFNSSLMKNFLKNYLMDKLPVSKGNLDSEGEEVFYIRDEEDIKADYRKREVFGKHRVRVHRAMRNGSVPLKRLQQIANNLYESENRIIIKKEALIINGNSYRWEKLQPVKLSKTYGGILEIKTKDEETVFSSRTTAITRVPLFEALYNSMVK</sequence>
<keyword evidence="1" id="KW-0472">Membrane</keyword>
<evidence type="ECO:0000313" key="2">
    <source>
        <dbReference type="EMBL" id="BBM35948.1"/>
    </source>
</evidence>
<feature type="transmembrane region" description="Helical" evidence="1">
    <location>
        <begin position="72"/>
        <end position="93"/>
    </location>
</feature>
<dbReference type="KEGG" id="lgo:JCM16774_0879"/>
<dbReference type="EMBL" id="AP019822">
    <property type="protein sequence ID" value="BBM35948.1"/>
    <property type="molecule type" value="Genomic_DNA"/>
</dbReference>
<dbReference type="OrthoDB" id="81390at2"/>
<evidence type="ECO:0000256" key="1">
    <source>
        <dbReference type="SAM" id="Phobius"/>
    </source>
</evidence>
<gene>
    <name evidence="2" type="ORF">JCM16774_0879</name>
</gene>
<dbReference type="STRING" id="714315.GCA_000516535_00871"/>
<proteinExistence type="predicted"/>
<keyword evidence="1" id="KW-0812">Transmembrane</keyword>